<name>F0HAL1_9BACT</name>
<protein>
    <submittedName>
        <fullName evidence="2">Uncharacterized protein</fullName>
    </submittedName>
</protein>
<evidence type="ECO:0000313" key="2">
    <source>
        <dbReference type="EMBL" id="EGC85149.1"/>
    </source>
</evidence>
<evidence type="ECO:0000313" key="3">
    <source>
        <dbReference type="Proteomes" id="UP000003155"/>
    </source>
</evidence>
<proteinExistence type="predicted"/>
<organism evidence="2 3">
    <name type="scientific">Prevotella denticola CRIS 18C-A</name>
    <dbReference type="NCBI Taxonomy" id="944557"/>
    <lineage>
        <taxon>Bacteria</taxon>
        <taxon>Pseudomonadati</taxon>
        <taxon>Bacteroidota</taxon>
        <taxon>Bacteroidia</taxon>
        <taxon>Bacteroidales</taxon>
        <taxon>Prevotellaceae</taxon>
        <taxon>Prevotella</taxon>
    </lineage>
</organism>
<reference evidence="2 3" key="1">
    <citation type="submission" date="2011-02" db="EMBL/GenBank/DDBJ databases">
        <authorList>
            <person name="Durkin A.S."/>
            <person name="Madupu R."/>
            <person name="Torralba M."/>
            <person name="Gillis M."/>
            <person name="Methe B."/>
            <person name="Sutton G."/>
            <person name="Nelson K.E."/>
        </authorList>
    </citation>
    <scope>NUCLEOTIDE SEQUENCE [LARGE SCALE GENOMIC DNA]</scope>
    <source>
        <strain evidence="2 3">CRIS 18C-A</strain>
    </source>
</reference>
<comment type="caution">
    <text evidence="2">The sequence shown here is derived from an EMBL/GenBank/DDBJ whole genome shotgun (WGS) entry which is preliminary data.</text>
</comment>
<dbReference type="Proteomes" id="UP000003155">
    <property type="component" value="Unassembled WGS sequence"/>
</dbReference>
<feature type="region of interest" description="Disordered" evidence="1">
    <location>
        <begin position="1"/>
        <end position="51"/>
    </location>
</feature>
<gene>
    <name evidence="2" type="ORF">HMPREF9303_1972</name>
</gene>
<accession>F0HAL1</accession>
<evidence type="ECO:0000256" key="1">
    <source>
        <dbReference type="SAM" id="MobiDB-lite"/>
    </source>
</evidence>
<dbReference type="AlphaFoldDB" id="F0HAL1"/>
<sequence>MITSIKGKSLTPGPSPNGEGSEWRDAPDDNINEGTAGEKRKSSDDSEYERS</sequence>
<dbReference type="EMBL" id="AEXO01000108">
    <property type="protein sequence ID" value="EGC85149.1"/>
    <property type="molecule type" value="Genomic_DNA"/>
</dbReference>
<keyword evidence="3" id="KW-1185">Reference proteome</keyword>
<feature type="compositionally biased region" description="Basic and acidic residues" evidence="1">
    <location>
        <begin position="36"/>
        <end position="51"/>
    </location>
</feature>